<reference evidence="4" key="1">
    <citation type="submission" date="2013-06" db="EMBL/GenBank/DDBJ databases">
        <authorList>
            <person name="Zhao Q."/>
        </authorList>
    </citation>
    <scope>NUCLEOTIDE SEQUENCE</scope>
    <source>
        <strain evidence="4">cv. W1943</strain>
    </source>
</reference>
<reference evidence="3" key="2">
    <citation type="submission" date="2015-06" db="UniProtKB">
        <authorList>
            <consortium name="EnsemblPlants"/>
        </authorList>
    </citation>
    <scope>IDENTIFICATION</scope>
</reference>
<feature type="region of interest" description="Disordered" evidence="1">
    <location>
        <begin position="1"/>
        <end position="20"/>
    </location>
</feature>
<evidence type="ECO:0000313" key="3">
    <source>
        <dbReference type="EnsemblPlants" id="ORUFI10G01250.1"/>
    </source>
</evidence>
<dbReference type="SUPFAM" id="SSF81383">
    <property type="entry name" value="F-box domain"/>
    <property type="match status" value="1"/>
</dbReference>
<evidence type="ECO:0000259" key="2">
    <source>
        <dbReference type="Pfam" id="PF00646"/>
    </source>
</evidence>
<dbReference type="AlphaFoldDB" id="A0A0E0QVV8"/>
<feature type="domain" description="F-box" evidence="2">
    <location>
        <begin position="23"/>
        <end position="59"/>
    </location>
</feature>
<dbReference type="Proteomes" id="UP000008022">
    <property type="component" value="Unassembled WGS sequence"/>
</dbReference>
<dbReference type="PANTHER" id="PTHR34223">
    <property type="entry name" value="OS11G0201299 PROTEIN"/>
    <property type="match status" value="1"/>
</dbReference>
<dbReference type="Pfam" id="PF00646">
    <property type="entry name" value="F-box"/>
    <property type="match status" value="1"/>
</dbReference>
<dbReference type="InterPro" id="IPR053197">
    <property type="entry name" value="F-box_SCFL_complex_component"/>
</dbReference>
<dbReference type="Gramene" id="ORUFI10G01250.1">
    <property type="protein sequence ID" value="ORUFI10G01250.1"/>
    <property type="gene ID" value="ORUFI10G01250"/>
</dbReference>
<sequence length="164" mass="18528">MEGSPGKRVQPTSPGSAPCTDRLSDLPEGVLHHIMSFLTSRQATCVLSKRWCYLWRSVPCINADYKQFEVTHSEAGDGEAPALFKRFVNRLLELRDPVASLDKFCLRYSISYDNDDDTDPQDAVANRWISHAFQKKARVVEVYVDLVYADLFPLAINHSVFTSS</sequence>
<dbReference type="EnsemblPlants" id="ORUFI10G01250.1">
    <property type="protein sequence ID" value="ORUFI10G01250.1"/>
    <property type="gene ID" value="ORUFI10G01250"/>
</dbReference>
<dbReference type="OMA" id="VQKQPHF"/>
<dbReference type="HOGENOM" id="CLU_1899667_0_0_1"/>
<dbReference type="InterPro" id="IPR036047">
    <property type="entry name" value="F-box-like_dom_sf"/>
</dbReference>
<evidence type="ECO:0000256" key="1">
    <source>
        <dbReference type="SAM" id="MobiDB-lite"/>
    </source>
</evidence>
<organism evidence="3 4">
    <name type="scientific">Oryza rufipogon</name>
    <name type="common">Brownbeard rice</name>
    <name type="synonym">Asian wild rice</name>
    <dbReference type="NCBI Taxonomy" id="4529"/>
    <lineage>
        <taxon>Eukaryota</taxon>
        <taxon>Viridiplantae</taxon>
        <taxon>Streptophyta</taxon>
        <taxon>Embryophyta</taxon>
        <taxon>Tracheophyta</taxon>
        <taxon>Spermatophyta</taxon>
        <taxon>Magnoliopsida</taxon>
        <taxon>Liliopsida</taxon>
        <taxon>Poales</taxon>
        <taxon>Poaceae</taxon>
        <taxon>BOP clade</taxon>
        <taxon>Oryzoideae</taxon>
        <taxon>Oryzeae</taxon>
        <taxon>Oryzinae</taxon>
        <taxon>Oryza</taxon>
    </lineage>
</organism>
<accession>A0A0E0QVV8</accession>
<name>A0A0E0QVV8_ORYRU</name>
<keyword evidence="4" id="KW-1185">Reference proteome</keyword>
<evidence type="ECO:0000313" key="4">
    <source>
        <dbReference type="Proteomes" id="UP000008022"/>
    </source>
</evidence>
<dbReference type="PANTHER" id="PTHR34223:SF26">
    <property type="entry name" value="OS02G0188900 PROTEIN"/>
    <property type="match status" value="1"/>
</dbReference>
<dbReference type="InterPro" id="IPR001810">
    <property type="entry name" value="F-box_dom"/>
</dbReference>
<proteinExistence type="predicted"/>
<protein>
    <recommendedName>
        <fullName evidence="2">F-box domain-containing protein</fullName>
    </recommendedName>
</protein>
<dbReference type="STRING" id="4529.A0A0E0QVV8"/>